<dbReference type="Proteomes" id="UP001189429">
    <property type="component" value="Unassembled WGS sequence"/>
</dbReference>
<accession>A0ABN9U4S3</accession>
<reference evidence="1" key="1">
    <citation type="submission" date="2023-10" db="EMBL/GenBank/DDBJ databases">
        <authorList>
            <person name="Chen Y."/>
            <person name="Shah S."/>
            <person name="Dougan E. K."/>
            <person name="Thang M."/>
            <person name="Chan C."/>
        </authorList>
    </citation>
    <scope>NUCLEOTIDE SEQUENCE [LARGE SCALE GENOMIC DNA]</scope>
</reference>
<feature type="non-terminal residue" evidence="1">
    <location>
        <position position="380"/>
    </location>
</feature>
<sequence>MVRGESGEQLAGSTRGAKCELPAGVVGSLIGAPVTVADVSVVPQWYGADHSLVLYTWPEVQRPPLSEPSGSMAAFMRPVRSIVGLYPMPYDVDGGQGARPPGPSAGGAMSAAPRPARCLYALCRMSSLEVVPGRSHLVVGGTEMGSLQVWDLRGKPHAPSRMAPVNSAEGDGLDSEEAHFEGAIWMAPVFSTDQLAFKDELGGDFHADMAGGVHFVEICCVRCSDVVGGDSLIFALDLMGTVSFWRVLEPASGTSVPVKLALTGKLSLTDGSNVLGDFLSSPFLSIHPQQQARFIVASTAGLLQCFRKRAASISEGPAKLDLNRHTEEDWVKNDELLGTASITDFLGSGFDGDLPLTQSSNEQNGAVLKVKVQLDRKGLK</sequence>
<name>A0ABN9U4S3_9DINO</name>
<gene>
    <name evidence="1" type="ORF">PCOR1329_LOCUS45210</name>
</gene>
<proteinExistence type="predicted"/>
<dbReference type="EMBL" id="CAUYUJ010015433">
    <property type="protein sequence ID" value="CAK0853870.1"/>
    <property type="molecule type" value="Genomic_DNA"/>
</dbReference>
<evidence type="ECO:0000313" key="2">
    <source>
        <dbReference type="Proteomes" id="UP001189429"/>
    </source>
</evidence>
<keyword evidence="2" id="KW-1185">Reference proteome</keyword>
<comment type="caution">
    <text evidence="1">The sequence shown here is derived from an EMBL/GenBank/DDBJ whole genome shotgun (WGS) entry which is preliminary data.</text>
</comment>
<evidence type="ECO:0000313" key="1">
    <source>
        <dbReference type="EMBL" id="CAK0853870.1"/>
    </source>
</evidence>
<protein>
    <submittedName>
        <fullName evidence="1">Uncharacterized protein</fullName>
    </submittedName>
</protein>
<organism evidence="1 2">
    <name type="scientific">Prorocentrum cordatum</name>
    <dbReference type="NCBI Taxonomy" id="2364126"/>
    <lineage>
        <taxon>Eukaryota</taxon>
        <taxon>Sar</taxon>
        <taxon>Alveolata</taxon>
        <taxon>Dinophyceae</taxon>
        <taxon>Prorocentrales</taxon>
        <taxon>Prorocentraceae</taxon>
        <taxon>Prorocentrum</taxon>
    </lineage>
</organism>